<dbReference type="Proteomes" id="UP001597497">
    <property type="component" value="Unassembled WGS sequence"/>
</dbReference>
<dbReference type="RefSeq" id="WP_379930064.1">
    <property type="nucleotide sequence ID" value="NZ_JBHUMM010000038.1"/>
</dbReference>
<organism evidence="1 2">
    <name type="scientific">Marinicrinis sediminis</name>
    <dbReference type="NCBI Taxonomy" id="1652465"/>
    <lineage>
        <taxon>Bacteria</taxon>
        <taxon>Bacillati</taxon>
        <taxon>Bacillota</taxon>
        <taxon>Bacilli</taxon>
        <taxon>Bacillales</taxon>
        <taxon>Paenibacillaceae</taxon>
    </lineage>
</organism>
<name>A0ABW5RBU8_9BACL</name>
<evidence type="ECO:0000313" key="2">
    <source>
        <dbReference type="Proteomes" id="UP001597497"/>
    </source>
</evidence>
<sequence length="131" mass="14606">MSANQLNEFQDLVSNLLLRHRSLLDVLSKFDQSNASVHRSVVKAVTECGCIEIHAHKQEITSEMSMEEAQEAIKSHVKGNLCESCLEAVSGQLGRNMFYVSALCNLLDLKLEHIVEEEAKRCSTLGLFNLS</sequence>
<proteinExistence type="predicted"/>
<keyword evidence="2" id="KW-1185">Reference proteome</keyword>
<evidence type="ECO:0000313" key="1">
    <source>
        <dbReference type="EMBL" id="MFD2672498.1"/>
    </source>
</evidence>
<dbReference type="EMBL" id="JBHUMM010000038">
    <property type="protein sequence ID" value="MFD2672498.1"/>
    <property type="molecule type" value="Genomic_DNA"/>
</dbReference>
<accession>A0ABW5RBU8</accession>
<comment type="caution">
    <text evidence="1">The sequence shown here is derived from an EMBL/GenBank/DDBJ whole genome shotgun (WGS) entry which is preliminary data.</text>
</comment>
<gene>
    <name evidence="1" type="ORF">ACFSUC_13070</name>
</gene>
<reference evidence="2" key="1">
    <citation type="journal article" date="2019" name="Int. J. Syst. Evol. Microbiol.">
        <title>The Global Catalogue of Microorganisms (GCM) 10K type strain sequencing project: providing services to taxonomists for standard genome sequencing and annotation.</title>
        <authorList>
            <consortium name="The Broad Institute Genomics Platform"/>
            <consortium name="The Broad Institute Genome Sequencing Center for Infectious Disease"/>
            <person name="Wu L."/>
            <person name="Ma J."/>
        </authorList>
    </citation>
    <scope>NUCLEOTIDE SEQUENCE [LARGE SCALE GENOMIC DNA]</scope>
    <source>
        <strain evidence="2">KCTC 33676</strain>
    </source>
</reference>
<protein>
    <submittedName>
        <fullName evidence="1">DUF1573 domain-containing protein</fullName>
    </submittedName>
</protein>